<name>A0A8T8XDV4_ASPJA</name>
<dbReference type="PROSITE" id="PS00028">
    <property type="entry name" value="ZINC_FINGER_C2H2_1"/>
    <property type="match status" value="1"/>
</dbReference>
<reference evidence="2 3" key="1">
    <citation type="submission" date="2018-02" db="EMBL/GenBank/DDBJ databases">
        <title>The genomes of Aspergillus section Nigri reveals drivers in fungal speciation.</title>
        <authorList>
            <consortium name="DOE Joint Genome Institute"/>
            <person name="Vesth T.C."/>
            <person name="Nybo J."/>
            <person name="Theobald S."/>
            <person name="Brandl J."/>
            <person name="Frisvad J.C."/>
            <person name="Nielsen K.F."/>
            <person name="Lyhne E.K."/>
            <person name="Kogle M.E."/>
            <person name="Kuo A."/>
            <person name="Riley R."/>
            <person name="Clum A."/>
            <person name="Nolan M."/>
            <person name="Lipzen A."/>
            <person name="Salamov A."/>
            <person name="Henrissat B."/>
            <person name="Wiebenga A."/>
            <person name="De vries R.P."/>
            <person name="Grigoriev I.V."/>
            <person name="Mortensen U.H."/>
            <person name="Andersen M.R."/>
            <person name="Baker S.E."/>
        </authorList>
    </citation>
    <scope>NUCLEOTIDE SEQUENCE [LARGE SCALE GENOMIC DNA]</scope>
    <source>
        <strain evidence="2 3">CBS 114.51</strain>
    </source>
</reference>
<dbReference type="GeneID" id="37177007"/>
<proteinExistence type="predicted"/>
<dbReference type="EMBL" id="KZ824773">
    <property type="protein sequence ID" value="RAH85984.1"/>
    <property type="molecule type" value="Genomic_DNA"/>
</dbReference>
<dbReference type="RefSeq" id="XP_025531878.1">
    <property type="nucleotide sequence ID" value="XM_025673315.1"/>
</dbReference>
<keyword evidence="3" id="KW-1185">Reference proteome</keyword>
<protein>
    <recommendedName>
        <fullName evidence="1">C2H2-type domain-containing protein</fullName>
    </recommendedName>
</protein>
<organism evidence="2 3">
    <name type="scientific">Aspergillus japonicus CBS 114.51</name>
    <dbReference type="NCBI Taxonomy" id="1448312"/>
    <lineage>
        <taxon>Eukaryota</taxon>
        <taxon>Fungi</taxon>
        <taxon>Dikarya</taxon>
        <taxon>Ascomycota</taxon>
        <taxon>Pezizomycotina</taxon>
        <taxon>Eurotiomycetes</taxon>
        <taxon>Eurotiomycetidae</taxon>
        <taxon>Eurotiales</taxon>
        <taxon>Aspergillaceae</taxon>
        <taxon>Aspergillus</taxon>
        <taxon>Aspergillus subgen. Circumdati</taxon>
    </lineage>
</organism>
<dbReference type="AlphaFoldDB" id="A0A8T8XDV4"/>
<gene>
    <name evidence="2" type="ORF">BO86DRAFT_395430</name>
</gene>
<dbReference type="Proteomes" id="UP000249497">
    <property type="component" value="Unassembled WGS sequence"/>
</dbReference>
<sequence length="270" mass="30352">MSDDKASAQNHAENHAECLAEYHPHLREAAAYTADEVRRRAFEVRQIRGADAAGLRCCLPAAPRRQRSAPDQEQCPMCEASCHPRCLDQLRNKEMGRGRPLAYGCPRCGTLWRTDSQTTAAAQQHNRYVPRHPVIGDRSYRYRQDPISGRYVCIFEPPSTGQPCGWIRNTKGQIRYHHNRAHEDDPDPSCRCGGVSVLGTDGGDDTRADPPPCPCPIPTCAELCDCPHDAAAHCWEEHRDDSWPPVCQICHGVFDKYLDLIMHLSYAHQT</sequence>
<evidence type="ECO:0000313" key="3">
    <source>
        <dbReference type="Proteomes" id="UP000249497"/>
    </source>
</evidence>
<evidence type="ECO:0000259" key="1">
    <source>
        <dbReference type="PROSITE" id="PS00028"/>
    </source>
</evidence>
<feature type="domain" description="C2H2-type" evidence="1">
    <location>
        <begin position="247"/>
        <end position="268"/>
    </location>
</feature>
<accession>A0A8T8XDV4</accession>
<dbReference type="OrthoDB" id="4480876at2759"/>
<dbReference type="InterPro" id="IPR013087">
    <property type="entry name" value="Znf_C2H2_type"/>
</dbReference>
<evidence type="ECO:0000313" key="2">
    <source>
        <dbReference type="EMBL" id="RAH85984.1"/>
    </source>
</evidence>